<name>A0A9D1RY19_9FIRM</name>
<protein>
    <recommendedName>
        <fullName evidence="3">Alcohol acetyltransferase</fullName>
    </recommendedName>
</protein>
<reference evidence="1" key="1">
    <citation type="journal article" date="2021" name="PeerJ">
        <title>Extensive microbial diversity within the chicken gut microbiome revealed by metagenomics and culture.</title>
        <authorList>
            <person name="Gilroy R."/>
            <person name="Ravi A."/>
            <person name="Getino M."/>
            <person name="Pursley I."/>
            <person name="Horton D.L."/>
            <person name="Alikhan N.F."/>
            <person name="Baker D."/>
            <person name="Gharbi K."/>
            <person name="Hall N."/>
            <person name="Watson M."/>
            <person name="Adriaenssens E.M."/>
            <person name="Foster-Nyarko E."/>
            <person name="Jarju S."/>
            <person name="Secka A."/>
            <person name="Antonio M."/>
            <person name="Oren A."/>
            <person name="Chaudhuri R.R."/>
            <person name="La Ragione R."/>
            <person name="Hildebrand F."/>
            <person name="Pallen M.J."/>
        </authorList>
    </citation>
    <scope>NUCLEOTIDE SEQUENCE</scope>
    <source>
        <strain evidence="1">ChiGjej6B6-1540</strain>
    </source>
</reference>
<dbReference type="AlphaFoldDB" id="A0A9D1RY19"/>
<sequence>MKGKKEKKTGSPWYRLDNAGVLYTALQKEQYSAIYRFSAVMTEEVDPQALQRAVDRTMPRFPGFGVRVRQGLFWYYLEPNKAPGPFVKPDIANPCQPVRFREDNGWLVRFYYYHRRISLEVFHALSDGAGALVFFRTLLAVYLEEMGHPIPPGPGLLDVNEPPQREELEDAYARWAGKKVLRQGPAPTAFANTGTAEPFYTFNITMGFVPLDKLKEKAKSYQVSITEYLTAVLLKVMADNQARQNPARPKPVSLAVPINLRPWFPSKTLRNFILTVRPSIDPSMGEYTFAEILSQVHHYMRLHISRLEMQALLTGNVKFQTNPILQMIPLVLKNPVMALGYRLAGVRPYSGTYTNPGAFQVPPEMEAHIEHMEVILGQATVPRVHCASISYGNTMEITFAGTLKETDTERAFFRFLVRDGLPVKVTSNRR</sequence>
<reference evidence="1" key="2">
    <citation type="submission" date="2021-04" db="EMBL/GenBank/DDBJ databases">
        <authorList>
            <person name="Gilroy R."/>
        </authorList>
    </citation>
    <scope>NUCLEOTIDE SEQUENCE</scope>
    <source>
        <strain evidence="1">ChiGjej6B6-1540</strain>
    </source>
</reference>
<evidence type="ECO:0000313" key="2">
    <source>
        <dbReference type="Proteomes" id="UP000824192"/>
    </source>
</evidence>
<dbReference type="SUPFAM" id="SSF52777">
    <property type="entry name" value="CoA-dependent acyltransferases"/>
    <property type="match status" value="1"/>
</dbReference>
<comment type="caution">
    <text evidence="1">The sequence shown here is derived from an EMBL/GenBank/DDBJ whole genome shotgun (WGS) entry which is preliminary data.</text>
</comment>
<gene>
    <name evidence="1" type="ORF">H9868_09795</name>
</gene>
<evidence type="ECO:0008006" key="3">
    <source>
        <dbReference type="Google" id="ProtNLM"/>
    </source>
</evidence>
<evidence type="ECO:0000313" key="1">
    <source>
        <dbReference type="EMBL" id="HIW94811.1"/>
    </source>
</evidence>
<proteinExistence type="predicted"/>
<accession>A0A9D1RY19</accession>
<organism evidence="1 2">
    <name type="scientific">Candidatus Flavonifractor merdipullorum</name>
    <dbReference type="NCBI Taxonomy" id="2838590"/>
    <lineage>
        <taxon>Bacteria</taxon>
        <taxon>Bacillati</taxon>
        <taxon>Bacillota</taxon>
        <taxon>Clostridia</taxon>
        <taxon>Eubacteriales</taxon>
        <taxon>Oscillospiraceae</taxon>
        <taxon>Flavonifractor</taxon>
    </lineage>
</organism>
<dbReference type="EMBL" id="DXGA01000212">
    <property type="protein sequence ID" value="HIW94811.1"/>
    <property type="molecule type" value="Genomic_DNA"/>
</dbReference>
<dbReference type="Proteomes" id="UP000824192">
    <property type="component" value="Unassembled WGS sequence"/>
</dbReference>